<evidence type="ECO:0000313" key="2">
    <source>
        <dbReference type="Proteomes" id="UP000789920"/>
    </source>
</evidence>
<reference evidence="1" key="1">
    <citation type="submission" date="2021-06" db="EMBL/GenBank/DDBJ databases">
        <authorList>
            <person name="Kallberg Y."/>
            <person name="Tangrot J."/>
            <person name="Rosling A."/>
        </authorList>
    </citation>
    <scope>NUCLEOTIDE SEQUENCE</scope>
    <source>
        <strain evidence="1">MA461A</strain>
    </source>
</reference>
<organism evidence="1 2">
    <name type="scientific">Racocetra persica</name>
    <dbReference type="NCBI Taxonomy" id="160502"/>
    <lineage>
        <taxon>Eukaryota</taxon>
        <taxon>Fungi</taxon>
        <taxon>Fungi incertae sedis</taxon>
        <taxon>Mucoromycota</taxon>
        <taxon>Glomeromycotina</taxon>
        <taxon>Glomeromycetes</taxon>
        <taxon>Diversisporales</taxon>
        <taxon>Gigasporaceae</taxon>
        <taxon>Racocetra</taxon>
    </lineage>
</organism>
<evidence type="ECO:0000313" key="1">
    <source>
        <dbReference type="EMBL" id="CAG8832420.1"/>
    </source>
</evidence>
<gene>
    <name evidence="1" type="ORF">RPERSI_LOCUS28448</name>
</gene>
<comment type="caution">
    <text evidence="1">The sequence shown here is derived from an EMBL/GenBank/DDBJ whole genome shotgun (WGS) entry which is preliminary data.</text>
</comment>
<feature type="non-terminal residue" evidence="1">
    <location>
        <position position="1"/>
    </location>
</feature>
<dbReference type="EMBL" id="CAJVQC010103699">
    <property type="protein sequence ID" value="CAG8832420.1"/>
    <property type="molecule type" value="Genomic_DNA"/>
</dbReference>
<feature type="non-terminal residue" evidence="1">
    <location>
        <position position="174"/>
    </location>
</feature>
<keyword evidence="2" id="KW-1185">Reference proteome</keyword>
<protein>
    <submittedName>
        <fullName evidence="1">26271_t:CDS:1</fullName>
    </submittedName>
</protein>
<dbReference type="Proteomes" id="UP000789920">
    <property type="component" value="Unassembled WGS sequence"/>
</dbReference>
<proteinExistence type="predicted"/>
<name>A0ACA9S977_9GLOM</name>
<accession>A0ACA9S977</accession>
<sequence>ILNDPKNTSISNPNIRHHVKNNYSSQKISGIVTLMHKKKSSNNWKPLLYKQVSDKYHAIKPIISKFFIQRLQIDLIDMRTRRDGKFKWIAHARDHFSHFSWGHILTDKYAAKVAVFLFDIFTVFELLIFLQSDNGCEFTADIINNLSKLWPNLKIIHGKPRRLQTQGSVERANF</sequence>